<name>A0ABS0H7L3_9ACTN</name>
<dbReference type="Pfam" id="PF13466">
    <property type="entry name" value="STAS_2"/>
    <property type="match status" value="1"/>
</dbReference>
<dbReference type="InterPro" id="IPR036513">
    <property type="entry name" value="STAS_dom_sf"/>
</dbReference>
<dbReference type="SUPFAM" id="SSF52091">
    <property type="entry name" value="SpoIIaa-like"/>
    <property type="match status" value="1"/>
</dbReference>
<accession>A0ABS0H7L3</accession>
<proteinExistence type="predicted"/>
<protein>
    <submittedName>
        <fullName evidence="3">STAS domain-containing protein</fullName>
    </submittedName>
</protein>
<dbReference type="PROSITE" id="PS50801">
    <property type="entry name" value="STAS"/>
    <property type="match status" value="1"/>
</dbReference>
<dbReference type="Proteomes" id="UP000638560">
    <property type="component" value="Unassembled WGS sequence"/>
</dbReference>
<dbReference type="EMBL" id="JADPUN010000321">
    <property type="protein sequence ID" value="MBF9134139.1"/>
    <property type="molecule type" value="Genomic_DNA"/>
</dbReference>
<evidence type="ECO:0000313" key="4">
    <source>
        <dbReference type="Proteomes" id="UP000638560"/>
    </source>
</evidence>
<organism evidence="3 4">
    <name type="scientific">Plantactinospora alkalitolerans</name>
    <dbReference type="NCBI Taxonomy" id="2789879"/>
    <lineage>
        <taxon>Bacteria</taxon>
        <taxon>Bacillati</taxon>
        <taxon>Actinomycetota</taxon>
        <taxon>Actinomycetes</taxon>
        <taxon>Micromonosporales</taxon>
        <taxon>Micromonosporaceae</taxon>
        <taxon>Plantactinospora</taxon>
    </lineage>
</organism>
<reference evidence="3 4" key="1">
    <citation type="submission" date="2020-11" db="EMBL/GenBank/DDBJ databases">
        <title>A novel isolate from a Black sea contaminated sediment with potential to produce alkanes: Plantactinospora alkalitolerans sp. nov.</title>
        <authorList>
            <person name="Carro L."/>
            <person name="Veyisoglu A."/>
            <person name="Guven K."/>
            <person name="Schumann P."/>
            <person name="Klenk H.-P."/>
            <person name="Sahin N."/>
        </authorList>
    </citation>
    <scope>NUCLEOTIDE SEQUENCE [LARGE SCALE GENOMIC DNA]</scope>
    <source>
        <strain evidence="3 4">S1510</strain>
    </source>
</reference>
<dbReference type="InterPro" id="IPR002645">
    <property type="entry name" value="STAS_dom"/>
</dbReference>
<keyword evidence="4" id="KW-1185">Reference proteome</keyword>
<evidence type="ECO:0000256" key="1">
    <source>
        <dbReference type="SAM" id="MobiDB-lite"/>
    </source>
</evidence>
<dbReference type="CDD" id="cd07043">
    <property type="entry name" value="STAS_anti-anti-sigma_factors"/>
    <property type="match status" value="1"/>
</dbReference>
<dbReference type="Gene3D" id="3.30.750.24">
    <property type="entry name" value="STAS domain"/>
    <property type="match status" value="1"/>
</dbReference>
<feature type="domain" description="STAS" evidence="2">
    <location>
        <begin position="158"/>
        <end position="253"/>
    </location>
</feature>
<gene>
    <name evidence="3" type="ORF">I0C86_35155</name>
</gene>
<evidence type="ECO:0000313" key="3">
    <source>
        <dbReference type="EMBL" id="MBF9134139.1"/>
    </source>
</evidence>
<sequence length="286" mass="30392">MQLTHRYDCGFDGAGGTVRSLDRCTNPGSRISGPAPLLDAGSRRLIGVGYRSPAYAGLADLPAAQNSGAAVRVADGNLPYYGWIGSSHAPVLLRNFRQEALLMTGGPRFSGSHFDFSRVAFDARRTTTAPAARPGMDILRDSAGVEPPFFVARYIERTNPSASISADRLVVVPAGYVDMDTAPVLESALVNAVDSHPEVCCDLAAAGFFSAAGIGVLLVAHDRAGRSGSRFSIRGAHGITRRVLRITQVDRLLVDLRSEPRRATTRQRADAHVTTDKSGSEGLSKS</sequence>
<feature type="region of interest" description="Disordered" evidence="1">
    <location>
        <begin position="261"/>
        <end position="286"/>
    </location>
</feature>
<dbReference type="InterPro" id="IPR058548">
    <property type="entry name" value="MlaB-like_STAS"/>
</dbReference>
<evidence type="ECO:0000259" key="2">
    <source>
        <dbReference type="PROSITE" id="PS50801"/>
    </source>
</evidence>
<feature type="compositionally biased region" description="Basic and acidic residues" evidence="1">
    <location>
        <begin position="261"/>
        <end position="279"/>
    </location>
</feature>
<comment type="caution">
    <text evidence="3">The sequence shown here is derived from an EMBL/GenBank/DDBJ whole genome shotgun (WGS) entry which is preliminary data.</text>
</comment>